<dbReference type="AlphaFoldDB" id="A0A4V4HS74"/>
<feature type="transmembrane region" description="Helical" evidence="7">
    <location>
        <begin position="99"/>
        <end position="119"/>
    </location>
</feature>
<comment type="caution">
    <text evidence="8">The sequence shown here is derived from an EMBL/GenBank/DDBJ whole genome shotgun (WGS) entry which is preliminary data.</text>
</comment>
<keyword evidence="4 7" id="KW-1133">Transmembrane helix</keyword>
<dbReference type="PANTHER" id="PTHR23513:SF17">
    <property type="entry name" value="MEMBRANE PROTEIN"/>
    <property type="match status" value="1"/>
</dbReference>
<keyword evidence="5 7" id="KW-0472">Membrane</keyword>
<feature type="transmembrane region" description="Helical" evidence="7">
    <location>
        <begin position="424"/>
        <end position="444"/>
    </location>
</feature>
<dbReference type="CDD" id="cd06173">
    <property type="entry name" value="MFS_MefA_like"/>
    <property type="match status" value="1"/>
</dbReference>
<feature type="transmembrane region" description="Helical" evidence="7">
    <location>
        <begin position="360"/>
        <end position="377"/>
    </location>
</feature>
<dbReference type="GO" id="GO:0005886">
    <property type="term" value="C:plasma membrane"/>
    <property type="evidence" value="ECO:0007669"/>
    <property type="project" value="UniProtKB-SubCell"/>
</dbReference>
<organism evidence="8 9">
    <name type="scientific">Glycomyces buryatensis</name>
    <dbReference type="NCBI Taxonomy" id="2570927"/>
    <lineage>
        <taxon>Bacteria</taxon>
        <taxon>Bacillati</taxon>
        <taxon>Actinomycetota</taxon>
        <taxon>Actinomycetes</taxon>
        <taxon>Glycomycetales</taxon>
        <taxon>Glycomycetaceae</taxon>
        <taxon>Glycomyces</taxon>
    </lineage>
</organism>
<name>A0A4V4HS74_9ACTN</name>
<evidence type="ECO:0000256" key="7">
    <source>
        <dbReference type="SAM" id="Phobius"/>
    </source>
</evidence>
<evidence type="ECO:0000313" key="9">
    <source>
        <dbReference type="Proteomes" id="UP000308760"/>
    </source>
</evidence>
<feature type="compositionally biased region" description="Polar residues" evidence="6">
    <location>
        <begin position="1"/>
        <end position="15"/>
    </location>
</feature>
<gene>
    <name evidence="8" type="ORF">FAB82_15300</name>
</gene>
<dbReference type="InterPro" id="IPR011701">
    <property type="entry name" value="MFS"/>
</dbReference>
<protein>
    <submittedName>
        <fullName evidence="8">MFS transporter</fullName>
    </submittedName>
</protein>
<dbReference type="InterPro" id="IPR036259">
    <property type="entry name" value="MFS_trans_sf"/>
</dbReference>
<reference evidence="8 9" key="2">
    <citation type="submission" date="2019-05" db="EMBL/GenBank/DDBJ databases">
        <title>Glycomyces buryatensis sp. nov.</title>
        <authorList>
            <person name="Nikitina E."/>
        </authorList>
    </citation>
    <scope>NUCLEOTIDE SEQUENCE [LARGE SCALE GENOMIC DNA]</scope>
    <source>
        <strain evidence="8 9">18</strain>
    </source>
</reference>
<feature type="transmembrane region" description="Helical" evidence="7">
    <location>
        <begin position="383"/>
        <end position="403"/>
    </location>
</feature>
<dbReference type="Gene3D" id="1.20.1250.20">
    <property type="entry name" value="MFS general substrate transporter like domains"/>
    <property type="match status" value="1"/>
</dbReference>
<dbReference type="EMBL" id="STGY01000056">
    <property type="protein sequence ID" value="THV40626.1"/>
    <property type="molecule type" value="Genomic_DNA"/>
</dbReference>
<keyword evidence="9" id="KW-1185">Reference proteome</keyword>
<dbReference type="OrthoDB" id="3688258at2"/>
<feature type="transmembrane region" description="Helical" evidence="7">
    <location>
        <begin position="298"/>
        <end position="316"/>
    </location>
</feature>
<feature type="transmembrane region" description="Helical" evidence="7">
    <location>
        <begin position="328"/>
        <end position="348"/>
    </location>
</feature>
<evidence type="ECO:0000313" key="8">
    <source>
        <dbReference type="EMBL" id="THV40626.1"/>
    </source>
</evidence>
<sequence length="494" mass="51748">MKRPASRSTTSSKASNEGGHRRIRFVREAPSEGGLPQLLGSYPRSMRTAGHVRTLASSRPFRKLLAVRLASQAADGMFQASLALSVFFNPALGEAGDPYRYAAAVALLLGPYSLLGPYVGTVLDRFSRRGLIAGANLVRSALTVVIAATLAAGFDWTWLVCAMVVLAANRFVLAGLSAAHPKVVPAEQLVTANSLASTLGALAYGLGLATTGITKLIDSGVSYSMLALAAGCLYLVSAALVTASFRSGSLGPDLEADRTGGLWKGISETTVGMVDGLRHLSRRRGPALVMAVQGLHRFLYGIVFIIAIALFMGFFWDVESDPTRTTTISWLLVLAVLGNVGVLAAAIATPRATRGWGPKNWVVVLMALCAVVVAALAGTMKPVMFAVAVLLVNIASQGIKITVDTSLQRGVEDAYRGRVFSVNDTVYNVGYLAGLFAAALVVPADGYAPGTLLGVAVSYGLVCVGYAYLARDAAPYDSESWSPAATEARPSTSQ</sequence>
<dbReference type="Proteomes" id="UP000308760">
    <property type="component" value="Unassembled WGS sequence"/>
</dbReference>
<evidence type="ECO:0000256" key="1">
    <source>
        <dbReference type="ARBA" id="ARBA00004651"/>
    </source>
</evidence>
<evidence type="ECO:0000256" key="6">
    <source>
        <dbReference type="SAM" id="MobiDB-lite"/>
    </source>
</evidence>
<feature type="region of interest" description="Disordered" evidence="6">
    <location>
        <begin position="1"/>
        <end position="22"/>
    </location>
</feature>
<evidence type="ECO:0000256" key="3">
    <source>
        <dbReference type="ARBA" id="ARBA00022692"/>
    </source>
</evidence>
<feature type="transmembrane region" description="Helical" evidence="7">
    <location>
        <begin position="189"/>
        <end position="209"/>
    </location>
</feature>
<comment type="subcellular location">
    <subcellularLocation>
        <location evidence="1">Cell membrane</location>
        <topology evidence="1">Multi-pass membrane protein</topology>
    </subcellularLocation>
</comment>
<feature type="transmembrane region" description="Helical" evidence="7">
    <location>
        <begin position="156"/>
        <end position="177"/>
    </location>
</feature>
<evidence type="ECO:0000256" key="2">
    <source>
        <dbReference type="ARBA" id="ARBA00022475"/>
    </source>
</evidence>
<feature type="transmembrane region" description="Helical" evidence="7">
    <location>
        <begin position="450"/>
        <end position="469"/>
    </location>
</feature>
<dbReference type="GO" id="GO:0022857">
    <property type="term" value="F:transmembrane transporter activity"/>
    <property type="evidence" value="ECO:0007669"/>
    <property type="project" value="InterPro"/>
</dbReference>
<keyword evidence="3 7" id="KW-0812">Transmembrane</keyword>
<feature type="transmembrane region" description="Helical" evidence="7">
    <location>
        <begin position="65"/>
        <end position="87"/>
    </location>
</feature>
<evidence type="ECO:0000256" key="5">
    <source>
        <dbReference type="ARBA" id="ARBA00023136"/>
    </source>
</evidence>
<evidence type="ECO:0000256" key="4">
    <source>
        <dbReference type="ARBA" id="ARBA00022989"/>
    </source>
</evidence>
<feature type="transmembrane region" description="Helical" evidence="7">
    <location>
        <begin position="131"/>
        <end position="150"/>
    </location>
</feature>
<keyword evidence="2" id="KW-1003">Cell membrane</keyword>
<proteinExistence type="predicted"/>
<dbReference type="SUPFAM" id="SSF103473">
    <property type="entry name" value="MFS general substrate transporter"/>
    <property type="match status" value="1"/>
</dbReference>
<reference evidence="9" key="1">
    <citation type="submission" date="2019-04" db="EMBL/GenBank/DDBJ databases">
        <title>Nocardioides xinjiangensis sp. nov.</title>
        <authorList>
            <person name="Liu S."/>
        </authorList>
    </citation>
    <scope>NUCLEOTIDE SEQUENCE [LARGE SCALE GENOMIC DNA]</scope>
    <source>
        <strain evidence="9">18</strain>
    </source>
</reference>
<dbReference type="Pfam" id="PF07690">
    <property type="entry name" value="MFS_1"/>
    <property type="match status" value="1"/>
</dbReference>
<accession>A0A4V4HS74</accession>
<feature type="transmembrane region" description="Helical" evidence="7">
    <location>
        <begin position="221"/>
        <end position="241"/>
    </location>
</feature>
<dbReference type="PANTHER" id="PTHR23513">
    <property type="entry name" value="INTEGRAL MEMBRANE EFFLUX PROTEIN-RELATED"/>
    <property type="match status" value="1"/>
</dbReference>